<evidence type="ECO:0000313" key="1">
    <source>
        <dbReference type="EMBL" id="KAK3301545.1"/>
    </source>
</evidence>
<reference evidence="1" key="1">
    <citation type="journal article" date="2023" name="Mol. Phylogenet. Evol.">
        <title>Genome-scale phylogeny and comparative genomics of the fungal order Sordariales.</title>
        <authorList>
            <person name="Hensen N."/>
            <person name="Bonometti L."/>
            <person name="Westerberg I."/>
            <person name="Brannstrom I.O."/>
            <person name="Guillou S."/>
            <person name="Cros-Aarteil S."/>
            <person name="Calhoun S."/>
            <person name="Haridas S."/>
            <person name="Kuo A."/>
            <person name="Mondo S."/>
            <person name="Pangilinan J."/>
            <person name="Riley R."/>
            <person name="LaButti K."/>
            <person name="Andreopoulos B."/>
            <person name="Lipzen A."/>
            <person name="Chen C."/>
            <person name="Yan M."/>
            <person name="Daum C."/>
            <person name="Ng V."/>
            <person name="Clum A."/>
            <person name="Steindorff A."/>
            <person name="Ohm R.A."/>
            <person name="Martin F."/>
            <person name="Silar P."/>
            <person name="Natvig D.O."/>
            <person name="Lalanne C."/>
            <person name="Gautier V."/>
            <person name="Ament-Velasquez S.L."/>
            <person name="Kruys A."/>
            <person name="Hutchinson M.I."/>
            <person name="Powell A.J."/>
            <person name="Barry K."/>
            <person name="Miller A.N."/>
            <person name="Grigoriev I.V."/>
            <person name="Debuchy R."/>
            <person name="Gladieux P."/>
            <person name="Hiltunen Thoren M."/>
            <person name="Johannesson H."/>
        </authorList>
    </citation>
    <scope>NUCLEOTIDE SEQUENCE</scope>
    <source>
        <strain evidence="1">CBS 168.71</strain>
    </source>
</reference>
<dbReference type="Proteomes" id="UP001278766">
    <property type="component" value="Unassembled WGS sequence"/>
</dbReference>
<protein>
    <submittedName>
        <fullName evidence="1">Uncharacterized protein</fullName>
    </submittedName>
</protein>
<reference evidence="1" key="2">
    <citation type="submission" date="2023-06" db="EMBL/GenBank/DDBJ databases">
        <authorList>
            <consortium name="Lawrence Berkeley National Laboratory"/>
            <person name="Haridas S."/>
            <person name="Hensen N."/>
            <person name="Bonometti L."/>
            <person name="Westerberg I."/>
            <person name="Brannstrom I.O."/>
            <person name="Guillou S."/>
            <person name="Cros-Aarteil S."/>
            <person name="Calhoun S."/>
            <person name="Kuo A."/>
            <person name="Mondo S."/>
            <person name="Pangilinan J."/>
            <person name="Riley R."/>
            <person name="Labutti K."/>
            <person name="Andreopoulos B."/>
            <person name="Lipzen A."/>
            <person name="Chen C."/>
            <person name="Yanf M."/>
            <person name="Daum C."/>
            <person name="Ng V."/>
            <person name="Clum A."/>
            <person name="Steindorff A."/>
            <person name="Ohm R."/>
            <person name="Martin F."/>
            <person name="Silar P."/>
            <person name="Natvig D."/>
            <person name="Lalanne C."/>
            <person name="Gautier V."/>
            <person name="Ament-Velasquez S.L."/>
            <person name="Kruys A."/>
            <person name="Hutchinson M.I."/>
            <person name="Powell A.J."/>
            <person name="Barry K."/>
            <person name="Miller A.N."/>
            <person name="Grigoriev I.V."/>
            <person name="Debuchy R."/>
            <person name="Gladieux P."/>
            <person name="Thoren M.H."/>
            <person name="Johannesson H."/>
        </authorList>
    </citation>
    <scope>NUCLEOTIDE SEQUENCE</scope>
    <source>
        <strain evidence="1">CBS 168.71</strain>
    </source>
</reference>
<accession>A0AAE0HRW4</accession>
<keyword evidence="2" id="KW-1185">Reference proteome</keyword>
<gene>
    <name evidence="1" type="ORF">B0H64DRAFT_41694</name>
</gene>
<evidence type="ECO:0000313" key="2">
    <source>
        <dbReference type="Proteomes" id="UP001278766"/>
    </source>
</evidence>
<name>A0AAE0HRW4_9PEZI</name>
<comment type="caution">
    <text evidence="1">The sequence shown here is derived from an EMBL/GenBank/DDBJ whole genome shotgun (WGS) entry which is preliminary data.</text>
</comment>
<dbReference type="RefSeq" id="XP_062665059.1">
    <property type="nucleotide sequence ID" value="XM_062805208.1"/>
</dbReference>
<dbReference type="AlphaFoldDB" id="A0AAE0HRW4"/>
<dbReference type="EMBL" id="JAUEPN010000001">
    <property type="protein sequence ID" value="KAK3301545.1"/>
    <property type="molecule type" value="Genomic_DNA"/>
</dbReference>
<organism evidence="1 2">
    <name type="scientific">Chaetomium fimeti</name>
    <dbReference type="NCBI Taxonomy" id="1854472"/>
    <lineage>
        <taxon>Eukaryota</taxon>
        <taxon>Fungi</taxon>
        <taxon>Dikarya</taxon>
        <taxon>Ascomycota</taxon>
        <taxon>Pezizomycotina</taxon>
        <taxon>Sordariomycetes</taxon>
        <taxon>Sordariomycetidae</taxon>
        <taxon>Sordariales</taxon>
        <taxon>Chaetomiaceae</taxon>
        <taxon>Chaetomium</taxon>
    </lineage>
</organism>
<sequence>MNAHGTNGAPPVGSSTHPLVYYAVVRRDGNLRYAIYVETDPLPLSRGHSWGTLLQINGSLSIPAGLTFHSRACSTPLHAVDGICLRPVGRAPRRAVSGIIKECAKIPLATAPGGGPVLLPAQPPRNSLEWTNTAIDTLAAARLLLPLNDSDPRAVIFRPGRNAGAVPGLTLWQGEHGGAPAPVVHPGPRAPVVVPGQVGGAPAPVVNPGPQVPVVVPGQAGGAPAPVIHPGPHAPVAVPGQAGGVHVPVVVPWEHRLWLVVLSSLFLVALSAEGGWMEAVSYLLFILLLIR</sequence>
<proteinExistence type="predicted"/>
<dbReference type="GeneID" id="87842156"/>